<dbReference type="AlphaFoldDB" id="A0A3E0M680"/>
<dbReference type="Proteomes" id="UP000257002">
    <property type="component" value="Unassembled WGS sequence"/>
</dbReference>
<evidence type="ECO:0000313" key="1">
    <source>
        <dbReference type="EMBL" id="REJ55291.1"/>
    </source>
</evidence>
<comment type="caution">
    <text evidence="1">The sequence shown here is derived from an EMBL/GenBank/DDBJ whole genome shotgun (WGS) entry which is preliminary data.</text>
</comment>
<proteinExistence type="predicted"/>
<gene>
    <name evidence="1" type="ORF">DWQ51_05500</name>
</gene>
<name>A0A3E0M680_9CHRO</name>
<accession>A0A3E0M680</accession>
<sequence>MHDYLGVKNYQTPPLSRVGLIHESTLPYQGEQGGSNLKSIFNLIITSYLCLLRLGNHKSTKNNHRRPREERTEQLMNACFPDLSGAINWEFRPDRTWIVQVQFAKASKGLQVIGGVFLA</sequence>
<dbReference type="EMBL" id="QQWD01000004">
    <property type="protein sequence ID" value="REJ55291.1"/>
    <property type="molecule type" value="Genomic_DNA"/>
</dbReference>
<protein>
    <submittedName>
        <fullName evidence="1">Uncharacterized protein</fullName>
    </submittedName>
</protein>
<organism evidence="1 2">
    <name type="scientific">Microcystis wesenbergii TW10</name>
    <dbReference type="NCBI Taxonomy" id="2060474"/>
    <lineage>
        <taxon>Bacteria</taxon>
        <taxon>Bacillati</taxon>
        <taxon>Cyanobacteriota</taxon>
        <taxon>Cyanophyceae</taxon>
        <taxon>Oscillatoriophycideae</taxon>
        <taxon>Chroococcales</taxon>
        <taxon>Microcystaceae</taxon>
        <taxon>Microcystis</taxon>
    </lineage>
</organism>
<evidence type="ECO:0000313" key="2">
    <source>
        <dbReference type="Proteomes" id="UP000257002"/>
    </source>
</evidence>
<reference evidence="1 2" key="1">
    <citation type="submission" date="2017-10" db="EMBL/GenBank/DDBJ databases">
        <title>A large-scale comparative metagenomic study reveals the eutrophication-driven functional interactions in six Microcystis-epibionts communities.</title>
        <authorList>
            <person name="Li Q."/>
            <person name="Lin F."/>
        </authorList>
    </citation>
    <scope>NUCLEOTIDE SEQUENCE [LARGE SCALE GENOMIC DNA]</scope>
    <source>
        <strain evidence="1">TW10</strain>
    </source>
</reference>